<name>A0A183NJN2_9TREM</name>
<dbReference type="InterPro" id="IPR050117">
    <property type="entry name" value="MAPK"/>
</dbReference>
<keyword evidence="6" id="KW-0418">Kinase</keyword>
<comment type="catalytic activity">
    <reaction evidence="4">
        <text>L-threonyl-[protein] + ATP = O-phospho-L-threonyl-[protein] + ADP + H(+)</text>
        <dbReference type="Rhea" id="RHEA:46608"/>
        <dbReference type="Rhea" id="RHEA-COMP:11060"/>
        <dbReference type="Rhea" id="RHEA-COMP:11605"/>
        <dbReference type="ChEBI" id="CHEBI:15378"/>
        <dbReference type="ChEBI" id="CHEBI:30013"/>
        <dbReference type="ChEBI" id="CHEBI:30616"/>
        <dbReference type="ChEBI" id="CHEBI:61977"/>
        <dbReference type="ChEBI" id="CHEBI:456216"/>
        <dbReference type="EC" id="2.7.11.24"/>
    </reaction>
</comment>
<protein>
    <recommendedName>
        <fullName evidence="6">Stress-activated protein kinase JNK</fullName>
        <ecNumber evidence="6">2.7.11.24</ecNumber>
    </recommendedName>
</protein>
<gene>
    <name evidence="7" type="ORF">SMTD_LOCUS2318</name>
</gene>
<dbReference type="InterPro" id="IPR000719">
    <property type="entry name" value="Prot_kinase_dom"/>
</dbReference>
<evidence type="ECO:0000313" key="7">
    <source>
        <dbReference type="EMBL" id="VDO85983.1"/>
    </source>
</evidence>
<dbReference type="PROSITE" id="PS50011">
    <property type="entry name" value="PROTEIN_KINASE_DOM"/>
    <property type="match status" value="1"/>
</dbReference>
<comment type="function">
    <text evidence="6">Responds to activation by environmental stress and pro-inflammatory cytokines by phosphorylating a number of transcription factors, and thus regulates transcriptional activity.</text>
</comment>
<evidence type="ECO:0000256" key="3">
    <source>
        <dbReference type="ARBA" id="ARBA00022840"/>
    </source>
</evidence>
<keyword evidence="1 6" id="KW-0597">Phosphoprotein</keyword>
<evidence type="ECO:0000256" key="2">
    <source>
        <dbReference type="ARBA" id="ARBA00022741"/>
    </source>
</evidence>
<comment type="cofactor">
    <cofactor evidence="6">
        <name>Mg(2+)</name>
        <dbReference type="ChEBI" id="CHEBI:18420"/>
    </cofactor>
</comment>
<dbReference type="EC" id="2.7.11.24" evidence="6"/>
<dbReference type="InterPro" id="IPR008351">
    <property type="entry name" value="MAPK_JNK"/>
</dbReference>
<evidence type="ECO:0000256" key="4">
    <source>
        <dbReference type="ARBA" id="ARBA00047592"/>
    </source>
</evidence>
<evidence type="ECO:0000313" key="8">
    <source>
        <dbReference type="Proteomes" id="UP000269396"/>
    </source>
</evidence>
<evidence type="ECO:0000256" key="1">
    <source>
        <dbReference type="ARBA" id="ARBA00022553"/>
    </source>
</evidence>
<dbReference type="InterPro" id="IPR011009">
    <property type="entry name" value="Kinase-like_dom_sf"/>
</dbReference>
<reference evidence="7 8" key="1">
    <citation type="submission" date="2018-11" db="EMBL/GenBank/DDBJ databases">
        <authorList>
            <consortium name="Pathogen Informatics"/>
        </authorList>
    </citation>
    <scope>NUCLEOTIDE SEQUENCE [LARGE SCALE GENOMIC DNA]</scope>
    <source>
        <strain>Denwood</strain>
        <strain evidence="8">Zambia</strain>
    </source>
</reference>
<comment type="similarity">
    <text evidence="6">Belongs to the protein kinase superfamily. CMGC Ser/Thr protein kinase family. MAP kinase subfamily.</text>
</comment>
<dbReference type="Gene3D" id="1.10.510.10">
    <property type="entry name" value="Transferase(Phosphotransferase) domain 1"/>
    <property type="match status" value="1"/>
</dbReference>
<dbReference type="Proteomes" id="UP000269396">
    <property type="component" value="Unassembled WGS sequence"/>
</dbReference>
<comment type="subcellular location">
    <subcellularLocation>
        <location evidence="6">Cytoplasm</location>
    </subcellularLocation>
</comment>
<sequence>MSRFVSSNVHRLPRIHQRKLMLMPTSHSSPNFYVNVTSYYRAPEVILGMGYSENVDIWSVGCIFAEMVLERILFPGYDHIDQWTKITEELGTPGPEFMNRLEYAVRNYVMSRPKNEPRSFTELFPDDRFPPPSTVSYFNSFFF</sequence>
<dbReference type="GO" id="GO:0005524">
    <property type="term" value="F:ATP binding"/>
    <property type="evidence" value="ECO:0007669"/>
    <property type="project" value="UniProtKB-UniRule"/>
</dbReference>
<comment type="catalytic activity">
    <reaction evidence="5">
        <text>L-seryl-[protein] + ATP = O-phospho-L-seryl-[protein] + ADP + H(+)</text>
        <dbReference type="Rhea" id="RHEA:17989"/>
        <dbReference type="Rhea" id="RHEA-COMP:9863"/>
        <dbReference type="Rhea" id="RHEA-COMP:11604"/>
        <dbReference type="ChEBI" id="CHEBI:15378"/>
        <dbReference type="ChEBI" id="CHEBI:29999"/>
        <dbReference type="ChEBI" id="CHEBI:30616"/>
        <dbReference type="ChEBI" id="CHEBI:83421"/>
        <dbReference type="ChEBI" id="CHEBI:456216"/>
        <dbReference type="EC" id="2.7.11.24"/>
    </reaction>
</comment>
<organism evidence="7 8">
    <name type="scientific">Schistosoma mattheei</name>
    <dbReference type="NCBI Taxonomy" id="31246"/>
    <lineage>
        <taxon>Eukaryota</taxon>
        <taxon>Metazoa</taxon>
        <taxon>Spiralia</taxon>
        <taxon>Lophotrochozoa</taxon>
        <taxon>Platyhelminthes</taxon>
        <taxon>Trematoda</taxon>
        <taxon>Digenea</taxon>
        <taxon>Strigeidida</taxon>
        <taxon>Schistosomatoidea</taxon>
        <taxon>Schistosomatidae</taxon>
        <taxon>Schistosoma</taxon>
    </lineage>
</organism>
<keyword evidence="6" id="KW-0808">Transferase</keyword>
<keyword evidence="2 6" id="KW-0547">Nucleotide-binding</keyword>
<dbReference type="GO" id="GO:0106310">
    <property type="term" value="F:protein serine kinase activity"/>
    <property type="evidence" value="ECO:0007669"/>
    <property type="project" value="UniProtKB-UniRule"/>
</dbReference>
<evidence type="ECO:0000256" key="5">
    <source>
        <dbReference type="ARBA" id="ARBA00048312"/>
    </source>
</evidence>
<dbReference type="STRING" id="31246.A0A183NJN2"/>
<proteinExistence type="inferred from homology"/>
<dbReference type="GO" id="GO:0004707">
    <property type="term" value="F:MAP kinase activity"/>
    <property type="evidence" value="ECO:0007669"/>
    <property type="project" value="UniProtKB-UniRule"/>
</dbReference>
<dbReference type="AlphaFoldDB" id="A0A183NJN2"/>
<keyword evidence="3 6" id="KW-0067">ATP-binding</keyword>
<dbReference type="PANTHER" id="PTHR24055">
    <property type="entry name" value="MITOGEN-ACTIVATED PROTEIN KINASE"/>
    <property type="match status" value="1"/>
</dbReference>
<dbReference type="PRINTS" id="PR01772">
    <property type="entry name" value="JNKMAPKINASE"/>
</dbReference>
<accession>A0A183NJN2</accession>
<dbReference type="SUPFAM" id="SSF56112">
    <property type="entry name" value="Protein kinase-like (PK-like)"/>
    <property type="match status" value="1"/>
</dbReference>
<dbReference type="Pfam" id="PF00069">
    <property type="entry name" value="Pkinase"/>
    <property type="match status" value="1"/>
</dbReference>
<keyword evidence="6" id="KW-0460">Magnesium</keyword>
<evidence type="ECO:0000256" key="6">
    <source>
        <dbReference type="RuleBase" id="RU368052"/>
    </source>
</evidence>
<dbReference type="GO" id="GO:0005737">
    <property type="term" value="C:cytoplasm"/>
    <property type="evidence" value="ECO:0007669"/>
    <property type="project" value="UniProtKB-SubCell"/>
</dbReference>
<keyword evidence="6" id="KW-0723">Serine/threonine-protein kinase</keyword>
<dbReference type="EMBL" id="UZAL01003095">
    <property type="protein sequence ID" value="VDO85983.1"/>
    <property type="molecule type" value="Genomic_DNA"/>
</dbReference>
<keyword evidence="8" id="KW-1185">Reference proteome</keyword>